<dbReference type="InterPro" id="IPR015424">
    <property type="entry name" value="PyrdxlP-dep_Trfase"/>
</dbReference>
<name>A0ABD5NMH1_9EURY</name>
<dbReference type="Pfam" id="PF00155">
    <property type="entry name" value="Aminotran_1_2"/>
    <property type="match status" value="1"/>
</dbReference>
<dbReference type="CDD" id="cd00609">
    <property type="entry name" value="AAT_like"/>
    <property type="match status" value="1"/>
</dbReference>
<dbReference type="AlphaFoldDB" id="A0ABD5NMH1"/>
<dbReference type="GO" id="GO:0008483">
    <property type="term" value="F:transaminase activity"/>
    <property type="evidence" value="ECO:0007669"/>
    <property type="project" value="UniProtKB-KW"/>
</dbReference>
<dbReference type="GeneID" id="73903469"/>
<keyword evidence="2" id="KW-0032">Aminotransferase</keyword>
<comment type="caution">
    <text evidence="2">The sequence shown here is derived from an EMBL/GenBank/DDBJ whole genome shotgun (WGS) entry which is preliminary data.</text>
</comment>
<dbReference type="PANTHER" id="PTHR43510:SF1">
    <property type="entry name" value="AMINOTRANSFERASE FUNCTION, HYPOTHETICAL (EUROFUNG)"/>
    <property type="match status" value="1"/>
</dbReference>
<evidence type="ECO:0000313" key="3">
    <source>
        <dbReference type="Proteomes" id="UP001595846"/>
    </source>
</evidence>
<dbReference type="EMBL" id="JBHSAQ010000002">
    <property type="protein sequence ID" value="MFC3958086.1"/>
    <property type="molecule type" value="Genomic_DNA"/>
</dbReference>
<dbReference type="RefSeq" id="WP_256530772.1">
    <property type="nucleotide sequence ID" value="NZ_CP101824.1"/>
</dbReference>
<dbReference type="InterPro" id="IPR015421">
    <property type="entry name" value="PyrdxlP-dep_Trfase_major"/>
</dbReference>
<gene>
    <name evidence="2" type="ORF">ACFOUR_06830</name>
</gene>
<organism evidence="2 3">
    <name type="scientific">Halovivax cerinus</name>
    <dbReference type="NCBI Taxonomy" id="1487865"/>
    <lineage>
        <taxon>Archaea</taxon>
        <taxon>Methanobacteriati</taxon>
        <taxon>Methanobacteriota</taxon>
        <taxon>Stenosarchaea group</taxon>
        <taxon>Halobacteria</taxon>
        <taxon>Halobacteriales</taxon>
        <taxon>Natrialbaceae</taxon>
        <taxon>Halovivax</taxon>
    </lineage>
</organism>
<reference evidence="2 3" key="1">
    <citation type="journal article" date="2019" name="Int. J. Syst. Evol. Microbiol.">
        <title>The Global Catalogue of Microorganisms (GCM) 10K type strain sequencing project: providing services to taxonomists for standard genome sequencing and annotation.</title>
        <authorList>
            <consortium name="The Broad Institute Genomics Platform"/>
            <consortium name="The Broad Institute Genome Sequencing Center for Infectious Disease"/>
            <person name="Wu L."/>
            <person name="Ma J."/>
        </authorList>
    </citation>
    <scope>NUCLEOTIDE SEQUENCE [LARGE SCALE GENOMIC DNA]</scope>
    <source>
        <strain evidence="2 3">IBRC-M 10256</strain>
    </source>
</reference>
<dbReference type="InterPro" id="IPR004839">
    <property type="entry name" value="Aminotransferase_I/II_large"/>
</dbReference>
<keyword evidence="2" id="KW-0808">Transferase</keyword>
<sequence>MQIAPFGLERWFDEYEHDADVMLAESGIRSLSADRFDTDPGELGYVIPTDGDPEFRAEVAARYDRSADEICFTCGTQEANFLAFLGLLDEGSPGGGTHAVVVTPTYQALHAVPDAVGSVTRVELEPPTWELDVDAVAEAISDETAVVVLNNPNNPTGRYHPQSVVDAVAEIAADHDAYLLCDEVYRLLADDPLEPVAARYDHGISTTSLTKAYGLAGTRFGWLVGPDPVVEAAVRWKDYTTISPSIFGQHVAKQALGEQEDDILETNRDLASEHRDIVRTFLDEHGLEWYDPVGVNGFVTVPDGFEDGRDFCRAVVEDEGVVLAPGEYFGHPDYVRIGFGLPTAELEDGLERVARVIG</sequence>
<dbReference type="Gene3D" id="3.40.640.10">
    <property type="entry name" value="Type I PLP-dependent aspartate aminotransferase-like (Major domain)"/>
    <property type="match status" value="1"/>
</dbReference>
<dbReference type="Proteomes" id="UP001595846">
    <property type="component" value="Unassembled WGS sequence"/>
</dbReference>
<feature type="domain" description="Aminotransferase class I/classII large" evidence="1">
    <location>
        <begin position="43"/>
        <end position="353"/>
    </location>
</feature>
<dbReference type="InterPro" id="IPR015422">
    <property type="entry name" value="PyrdxlP-dep_Trfase_small"/>
</dbReference>
<keyword evidence="3" id="KW-1185">Reference proteome</keyword>
<protein>
    <submittedName>
        <fullName evidence="2">Aminotransferase class I/II-fold pyridoxal phosphate-dependent enzyme</fullName>
    </submittedName>
</protein>
<evidence type="ECO:0000313" key="2">
    <source>
        <dbReference type="EMBL" id="MFC3958086.1"/>
    </source>
</evidence>
<dbReference type="SUPFAM" id="SSF53383">
    <property type="entry name" value="PLP-dependent transferases"/>
    <property type="match status" value="1"/>
</dbReference>
<dbReference type="Gene3D" id="3.90.1150.10">
    <property type="entry name" value="Aspartate Aminotransferase, domain 1"/>
    <property type="match status" value="1"/>
</dbReference>
<dbReference type="PANTHER" id="PTHR43510">
    <property type="entry name" value="AMINOTRANSFERASE FUNCTION, HYPOTHETICAL (EUROFUNG)"/>
    <property type="match status" value="1"/>
</dbReference>
<evidence type="ECO:0000259" key="1">
    <source>
        <dbReference type="Pfam" id="PF00155"/>
    </source>
</evidence>
<proteinExistence type="predicted"/>
<accession>A0ABD5NMH1</accession>